<organism evidence="3 4">
    <name type="scientific">Oenococcus alcoholitolerans</name>
    <dbReference type="NCBI Taxonomy" id="931074"/>
    <lineage>
        <taxon>Bacteria</taxon>
        <taxon>Bacillati</taxon>
        <taxon>Bacillota</taxon>
        <taxon>Bacilli</taxon>
        <taxon>Lactobacillales</taxon>
        <taxon>Lactobacillaceae</taxon>
        <taxon>Oenococcus</taxon>
    </lineage>
</organism>
<feature type="transmembrane region" description="Helical" evidence="1">
    <location>
        <begin position="44"/>
        <end position="67"/>
    </location>
</feature>
<evidence type="ECO:0000313" key="4">
    <source>
        <dbReference type="Proteomes" id="UP000030023"/>
    </source>
</evidence>
<keyword evidence="4" id="KW-1185">Reference proteome</keyword>
<protein>
    <recommendedName>
        <fullName evidence="2">YdbS-like PH domain-containing protein</fullName>
    </recommendedName>
</protein>
<feature type="transmembrane region" description="Helical" evidence="1">
    <location>
        <begin position="14"/>
        <end position="38"/>
    </location>
</feature>
<dbReference type="Proteomes" id="UP000030023">
    <property type="component" value="Unassembled WGS sequence"/>
</dbReference>
<proteinExistence type="predicted"/>
<keyword evidence="1" id="KW-0472">Membrane</keyword>
<comment type="caution">
    <text evidence="3">The sequence shown here is derived from an EMBL/GenBank/DDBJ whole genome shotgun (WGS) entry which is preliminary data.</text>
</comment>
<evidence type="ECO:0000256" key="1">
    <source>
        <dbReference type="SAM" id="Phobius"/>
    </source>
</evidence>
<reference evidence="3 4" key="1">
    <citation type="journal article" date="2014" name="Antonie Van Leeuwenhoek">
        <title>Oenococcus alcoholitolerans sp. nov., a lactic acid bacteria isolated from cachaca and ethanol fermentation processes.</title>
        <authorList>
            <person name="Badotti F."/>
            <person name="Moreira A.P."/>
            <person name="Tonon L.A."/>
            <person name="de Lucena B.T."/>
            <person name="Gomes Fde C."/>
            <person name="Kruger R."/>
            <person name="Thompson C.C."/>
            <person name="de Morais M.A.Jr."/>
            <person name="Rosa C.A."/>
            <person name="Thompson F.L."/>
        </authorList>
    </citation>
    <scope>NUCLEOTIDE SEQUENCE [LARGE SCALE GENOMIC DNA]</scope>
    <source>
        <strain evidence="3 4">UFRJ-M7.2.18</strain>
    </source>
</reference>
<gene>
    <name evidence="3" type="ORF">Q757_03785</name>
</gene>
<dbReference type="InterPro" id="IPR005182">
    <property type="entry name" value="YdbS-like_PH"/>
</dbReference>
<evidence type="ECO:0000259" key="2">
    <source>
        <dbReference type="Pfam" id="PF03703"/>
    </source>
</evidence>
<name>A0ABR4XR77_9LACO</name>
<keyword evidence="1" id="KW-1133">Transmembrane helix</keyword>
<keyword evidence="1" id="KW-0812">Transmembrane</keyword>
<dbReference type="Pfam" id="PF03703">
    <property type="entry name" value="bPH_2"/>
    <property type="match status" value="1"/>
</dbReference>
<feature type="domain" description="YdbS-like PH" evidence="2">
    <location>
        <begin position="71"/>
        <end position="147"/>
    </location>
</feature>
<sequence length="159" mass="18357">MHEAHSLPKRIKTIWAISAIMNGLFLIVLSILALIFFHLFGHNFLFWIFIILMIAGILVFAGQMLLIPYRYHFWTYEINEQAVEINYGFIFRQRVGIPIIRVQDVELEAGPLLQWQKLQKVNISTASTDHTIDGLEIADAQKLREQIVTLVSEAKEHAI</sequence>
<evidence type="ECO:0000313" key="3">
    <source>
        <dbReference type="EMBL" id="KGO31976.1"/>
    </source>
</evidence>
<accession>A0ABR4XR77</accession>
<dbReference type="PANTHER" id="PTHR34473:SF2">
    <property type="entry name" value="UPF0699 TRANSMEMBRANE PROTEIN YDBT"/>
    <property type="match status" value="1"/>
</dbReference>
<dbReference type="PANTHER" id="PTHR34473">
    <property type="entry name" value="UPF0699 TRANSMEMBRANE PROTEIN YDBS"/>
    <property type="match status" value="1"/>
</dbReference>
<dbReference type="EMBL" id="AXCV01000136">
    <property type="protein sequence ID" value="KGO31976.1"/>
    <property type="molecule type" value="Genomic_DNA"/>
</dbReference>